<dbReference type="GO" id="GO:0051301">
    <property type="term" value="P:cell division"/>
    <property type="evidence" value="ECO:0007669"/>
    <property type="project" value="UniProtKB-KW"/>
</dbReference>
<proteinExistence type="predicted"/>
<evidence type="ECO:0000259" key="9">
    <source>
        <dbReference type="Pfam" id="PF01225"/>
    </source>
</evidence>
<evidence type="ECO:0000256" key="5">
    <source>
        <dbReference type="ARBA" id="ARBA00022960"/>
    </source>
</evidence>
<evidence type="ECO:0000256" key="2">
    <source>
        <dbReference type="ARBA" id="ARBA00022618"/>
    </source>
</evidence>
<evidence type="ECO:0000256" key="8">
    <source>
        <dbReference type="ARBA" id="ARBA00023316"/>
    </source>
</evidence>
<sequence>MHYLELHLEKILMLEGVEKVFFLGIGGTAMGNLAVCLKRAGIVVGGSDNVLYPPISDLLAEQSIPVSAPDDLAVMQDWSGSLFIVGNAVSRGHPQVEWLMNHSAEVRCSFPEFLGSYMLRQTRNLVVAGTHGKSTTTSVAAKLLSEGRATAGWFVGGVLADQTPAFTWDPGCEVFAIEGDEYDSAFFDKRSKFVHYRPKVLLINNLEFDHADIFRDTQDVQRSFRQVISLVPGDGTILYNGDDPRLAEMLPVPWAPCLSFGTGEDNDFIMSRVSNDGVTEVSVRRKEEDAALLTVETRLLGDFNARNVAGAALAVRHLCPDRNETTVDLRDFRGLKRRQEIRFQDERRILIEDFGHHPTALSLALKALRESFPGWRLHAMVEPRSNTMRTNRLQSDLIEALRLADTVTLAPIHRQERIPEKERLDSEKIVQVLAADSIPCRFCRQEAELRESFQQEIQNNKTLTVVFSNGAFCGLLGEFVETLRQ</sequence>
<evidence type="ECO:0000256" key="1">
    <source>
        <dbReference type="ARBA" id="ARBA00022598"/>
    </source>
</evidence>
<keyword evidence="2" id="KW-0132">Cell division</keyword>
<accession>A0A7X1AVL8</accession>
<dbReference type="Proteomes" id="UP000525652">
    <property type="component" value="Unassembled WGS sequence"/>
</dbReference>
<feature type="domain" description="Mur ligase C-terminal" evidence="10">
    <location>
        <begin position="338"/>
        <end position="460"/>
    </location>
</feature>
<dbReference type="EMBL" id="JACHVA010000036">
    <property type="protein sequence ID" value="MBC2600777.1"/>
    <property type="molecule type" value="Genomic_DNA"/>
</dbReference>
<dbReference type="InterPro" id="IPR013221">
    <property type="entry name" value="Mur_ligase_cen"/>
</dbReference>
<dbReference type="PANTHER" id="PTHR43445">
    <property type="entry name" value="UDP-N-ACETYLMURAMATE--L-ALANINE LIGASE-RELATED"/>
    <property type="match status" value="1"/>
</dbReference>
<dbReference type="Pfam" id="PF08245">
    <property type="entry name" value="Mur_ligase_M"/>
    <property type="match status" value="1"/>
</dbReference>
<evidence type="ECO:0000313" key="13">
    <source>
        <dbReference type="Proteomes" id="UP000525652"/>
    </source>
</evidence>
<evidence type="ECO:0000259" key="11">
    <source>
        <dbReference type="Pfam" id="PF08245"/>
    </source>
</evidence>
<dbReference type="GO" id="GO:0009252">
    <property type="term" value="P:peptidoglycan biosynthetic process"/>
    <property type="evidence" value="ECO:0007669"/>
    <property type="project" value="UniProtKB-KW"/>
</dbReference>
<organism evidence="12 13">
    <name type="scientific">Puniceicoccus vermicola</name>
    <dbReference type="NCBI Taxonomy" id="388746"/>
    <lineage>
        <taxon>Bacteria</taxon>
        <taxon>Pseudomonadati</taxon>
        <taxon>Verrucomicrobiota</taxon>
        <taxon>Opitutia</taxon>
        <taxon>Puniceicoccales</taxon>
        <taxon>Puniceicoccaceae</taxon>
        <taxon>Puniceicoccus</taxon>
    </lineage>
</organism>
<keyword evidence="1 12" id="KW-0436">Ligase</keyword>
<dbReference type="Pfam" id="PF02875">
    <property type="entry name" value="Mur_ligase_C"/>
    <property type="match status" value="1"/>
</dbReference>
<keyword evidence="8" id="KW-0961">Cell wall biogenesis/degradation</keyword>
<dbReference type="InterPro" id="IPR050061">
    <property type="entry name" value="MurCDEF_pg_biosynth"/>
</dbReference>
<protein>
    <submittedName>
        <fullName evidence="12">Mur ligase</fullName>
    </submittedName>
</protein>
<keyword evidence="4" id="KW-0067">ATP-binding</keyword>
<evidence type="ECO:0000256" key="6">
    <source>
        <dbReference type="ARBA" id="ARBA00022984"/>
    </source>
</evidence>
<evidence type="ECO:0000256" key="7">
    <source>
        <dbReference type="ARBA" id="ARBA00023306"/>
    </source>
</evidence>
<evidence type="ECO:0000256" key="3">
    <source>
        <dbReference type="ARBA" id="ARBA00022741"/>
    </source>
</evidence>
<dbReference type="Gene3D" id="3.40.50.720">
    <property type="entry name" value="NAD(P)-binding Rossmann-like Domain"/>
    <property type="match status" value="1"/>
</dbReference>
<dbReference type="GO" id="GO:0071555">
    <property type="term" value="P:cell wall organization"/>
    <property type="evidence" value="ECO:0007669"/>
    <property type="project" value="UniProtKB-KW"/>
</dbReference>
<dbReference type="InterPro" id="IPR000713">
    <property type="entry name" value="Mur_ligase_N"/>
</dbReference>
<feature type="domain" description="Mur ligase N-terminal catalytic" evidence="9">
    <location>
        <begin position="21"/>
        <end position="118"/>
    </location>
</feature>
<dbReference type="RefSeq" id="WP_185691515.1">
    <property type="nucleotide sequence ID" value="NZ_JACHVA010000036.1"/>
</dbReference>
<dbReference type="SUPFAM" id="SSF53244">
    <property type="entry name" value="MurD-like peptide ligases, peptide-binding domain"/>
    <property type="match status" value="1"/>
</dbReference>
<comment type="caution">
    <text evidence="12">The sequence shown here is derived from an EMBL/GenBank/DDBJ whole genome shotgun (WGS) entry which is preliminary data.</text>
</comment>
<dbReference type="Gene3D" id="3.90.190.20">
    <property type="entry name" value="Mur ligase, C-terminal domain"/>
    <property type="match status" value="1"/>
</dbReference>
<dbReference type="InterPro" id="IPR004101">
    <property type="entry name" value="Mur_ligase_C"/>
</dbReference>
<dbReference type="GO" id="GO:0005524">
    <property type="term" value="F:ATP binding"/>
    <property type="evidence" value="ECO:0007669"/>
    <property type="project" value="UniProtKB-KW"/>
</dbReference>
<dbReference type="SUPFAM" id="SSF51984">
    <property type="entry name" value="MurCD N-terminal domain"/>
    <property type="match status" value="1"/>
</dbReference>
<evidence type="ECO:0000313" key="12">
    <source>
        <dbReference type="EMBL" id="MBC2600777.1"/>
    </source>
</evidence>
<keyword evidence="7" id="KW-0131">Cell cycle</keyword>
<evidence type="ECO:0000256" key="4">
    <source>
        <dbReference type="ARBA" id="ARBA00022840"/>
    </source>
</evidence>
<feature type="domain" description="Mur ligase central" evidence="11">
    <location>
        <begin position="127"/>
        <end position="314"/>
    </location>
</feature>
<dbReference type="PANTHER" id="PTHR43445:SF5">
    <property type="entry name" value="UDP-N-ACETYLMURAMATE--L-ALANYL-GAMMA-D-GLUTAMYL-MESO-2,6-DIAMINOHEPTANDIOATE LIGASE"/>
    <property type="match status" value="1"/>
</dbReference>
<keyword evidence="5" id="KW-0133">Cell shape</keyword>
<dbReference type="InterPro" id="IPR036615">
    <property type="entry name" value="Mur_ligase_C_dom_sf"/>
</dbReference>
<dbReference type="Pfam" id="PF01225">
    <property type="entry name" value="Mur_ligase"/>
    <property type="match status" value="1"/>
</dbReference>
<keyword evidence="3" id="KW-0547">Nucleotide-binding</keyword>
<dbReference type="SUPFAM" id="SSF53623">
    <property type="entry name" value="MurD-like peptide ligases, catalytic domain"/>
    <property type="match status" value="1"/>
</dbReference>
<dbReference type="GO" id="GO:0008360">
    <property type="term" value="P:regulation of cell shape"/>
    <property type="evidence" value="ECO:0007669"/>
    <property type="project" value="UniProtKB-KW"/>
</dbReference>
<name>A0A7X1AVL8_9BACT</name>
<evidence type="ECO:0000259" key="10">
    <source>
        <dbReference type="Pfam" id="PF02875"/>
    </source>
</evidence>
<keyword evidence="13" id="KW-1185">Reference proteome</keyword>
<dbReference type="AlphaFoldDB" id="A0A7X1AVL8"/>
<dbReference type="InterPro" id="IPR036565">
    <property type="entry name" value="Mur-like_cat_sf"/>
</dbReference>
<dbReference type="Gene3D" id="3.40.1190.10">
    <property type="entry name" value="Mur-like, catalytic domain"/>
    <property type="match status" value="1"/>
</dbReference>
<dbReference type="GO" id="GO:0016881">
    <property type="term" value="F:acid-amino acid ligase activity"/>
    <property type="evidence" value="ECO:0007669"/>
    <property type="project" value="InterPro"/>
</dbReference>
<reference evidence="12 13" key="1">
    <citation type="submission" date="2020-07" db="EMBL/GenBank/DDBJ databases">
        <authorList>
            <person name="Feng X."/>
        </authorList>
    </citation>
    <scope>NUCLEOTIDE SEQUENCE [LARGE SCALE GENOMIC DNA]</scope>
    <source>
        <strain evidence="12 13">JCM14086</strain>
    </source>
</reference>
<keyword evidence="6" id="KW-0573">Peptidoglycan synthesis</keyword>
<gene>
    <name evidence="12" type="ORF">H5P30_03165</name>
</gene>